<feature type="disulfide bond" evidence="6">
    <location>
        <begin position="49"/>
        <end position="63"/>
    </location>
</feature>
<organism evidence="9">
    <name type="scientific">Brachypodium distachyon</name>
    <name type="common">Purple false brome</name>
    <name type="synonym">Trachynia distachya</name>
    <dbReference type="NCBI Taxonomy" id="15368"/>
    <lineage>
        <taxon>Eukaryota</taxon>
        <taxon>Viridiplantae</taxon>
        <taxon>Streptophyta</taxon>
        <taxon>Embryophyta</taxon>
        <taxon>Tracheophyta</taxon>
        <taxon>Spermatophyta</taxon>
        <taxon>Magnoliopsida</taxon>
        <taxon>Liliopsida</taxon>
        <taxon>Poales</taxon>
        <taxon>Poaceae</taxon>
        <taxon>BOP clade</taxon>
        <taxon>Pooideae</taxon>
        <taxon>Stipodae</taxon>
        <taxon>Brachypodieae</taxon>
        <taxon>Brachypodium</taxon>
    </lineage>
</organism>
<feature type="domain" description="Chitin-binding type-1" evidence="8">
    <location>
        <begin position="32"/>
        <end position="74"/>
    </location>
</feature>
<dbReference type="FunFam" id="3.30.60.10:FF:000006">
    <property type="entry name" value="Agglutinin isolectin 1"/>
    <property type="match status" value="1"/>
</dbReference>
<dbReference type="PROSITE" id="PS00026">
    <property type="entry name" value="CHIT_BIND_I_1"/>
    <property type="match status" value="3"/>
</dbReference>
<reference evidence="9" key="2">
    <citation type="submission" date="2017-06" db="EMBL/GenBank/DDBJ databases">
        <title>WGS assembly of Brachypodium distachyon.</title>
        <authorList>
            <consortium name="The International Brachypodium Initiative"/>
            <person name="Lucas S."/>
            <person name="Harmon-Smith M."/>
            <person name="Lail K."/>
            <person name="Tice H."/>
            <person name="Grimwood J."/>
            <person name="Bruce D."/>
            <person name="Barry K."/>
            <person name="Shu S."/>
            <person name="Lindquist E."/>
            <person name="Wang M."/>
            <person name="Pitluck S."/>
            <person name="Vogel J.P."/>
            <person name="Garvin D.F."/>
            <person name="Mockler T.C."/>
            <person name="Schmutz J."/>
            <person name="Rokhsar D."/>
            <person name="Bevan M.W."/>
        </authorList>
    </citation>
    <scope>NUCLEOTIDE SEQUENCE</scope>
    <source>
        <strain evidence="9">Bd21</strain>
    </source>
</reference>
<reference evidence="10" key="3">
    <citation type="submission" date="2018-08" db="UniProtKB">
        <authorList>
            <consortium name="EnsemblPlants"/>
        </authorList>
    </citation>
    <scope>IDENTIFICATION</scope>
    <source>
        <strain evidence="10">cv. Bd21</strain>
    </source>
</reference>
<dbReference type="InterPro" id="IPR018371">
    <property type="entry name" value="Chitin-binding_1_CS"/>
</dbReference>
<feature type="disulfide bond" evidence="6">
    <location>
        <begin position="87"/>
        <end position="99"/>
    </location>
</feature>
<feature type="chain" id="PRO_5044576567" description="Chitin-binding type-1 domain-containing protein" evidence="7">
    <location>
        <begin position="19"/>
        <end position="248"/>
    </location>
</feature>
<keyword evidence="7" id="KW-0732">Signal</keyword>
<evidence type="ECO:0000256" key="7">
    <source>
        <dbReference type="SAM" id="SignalP"/>
    </source>
</evidence>
<reference evidence="9 10" key="1">
    <citation type="journal article" date="2010" name="Nature">
        <title>Genome sequencing and analysis of the model grass Brachypodium distachyon.</title>
        <authorList>
            <consortium name="International Brachypodium Initiative"/>
        </authorList>
    </citation>
    <scope>NUCLEOTIDE SEQUENCE [LARGE SCALE GENOMIC DNA]</scope>
    <source>
        <strain evidence="9">Bd21</strain>
        <strain evidence="10">cv. Bd21</strain>
    </source>
</reference>
<evidence type="ECO:0000256" key="3">
    <source>
        <dbReference type="ARBA" id="ARBA00022737"/>
    </source>
</evidence>
<feature type="disulfide bond" evidence="6">
    <location>
        <begin position="35"/>
        <end position="50"/>
    </location>
</feature>
<evidence type="ECO:0000313" key="10">
    <source>
        <dbReference type="EnsemblPlants" id="PNT62930"/>
    </source>
</evidence>
<evidence type="ECO:0000256" key="4">
    <source>
        <dbReference type="ARBA" id="ARBA00023157"/>
    </source>
</evidence>
<name>A0A2K2CLM4_BRADI</name>
<feature type="disulfide bond" evidence="6">
    <location>
        <begin position="143"/>
        <end position="157"/>
    </location>
</feature>
<dbReference type="OrthoDB" id="617225at2759"/>
<dbReference type="RefSeq" id="XP_003575652.3">
    <property type="nucleotide sequence ID" value="XM_003575604.4"/>
</dbReference>
<feature type="domain" description="Chitin-binding type-1" evidence="8">
    <location>
        <begin position="179"/>
        <end position="230"/>
    </location>
</feature>
<dbReference type="Gramene" id="PNT62930">
    <property type="protein sequence ID" value="PNT62930"/>
    <property type="gene ID" value="BRADI_4g09690v3"/>
</dbReference>
<dbReference type="AlphaFoldDB" id="A0A2K2CLM4"/>
<gene>
    <name evidence="10" type="primary">LOC100835133</name>
    <name evidence="9" type="ORF">BRADI_4g09690v3</name>
</gene>
<feature type="disulfide bond" evidence="6">
    <location>
        <begin position="92"/>
        <end position="106"/>
    </location>
</feature>
<evidence type="ECO:0000259" key="8">
    <source>
        <dbReference type="PROSITE" id="PS50941"/>
    </source>
</evidence>
<dbReference type="InterPro" id="IPR001002">
    <property type="entry name" value="Chitin-bd_1"/>
</dbReference>
<dbReference type="Pfam" id="PF00187">
    <property type="entry name" value="Chitin_bind_1"/>
    <property type="match status" value="3"/>
</dbReference>
<evidence type="ECO:0000313" key="11">
    <source>
        <dbReference type="Proteomes" id="UP000008810"/>
    </source>
</evidence>
<protein>
    <recommendedName>
        <fullName evidence="8">Chitin-binding type-1 domain-containing protein</fullName>
    </recommendedName>
</protein>
<dbReference type="GeneID" id="100835133"/>
<sequence length="248" mass="26492">MANKKVVVLLVLAALAMAATPMHADAQLLPCPKECGKDNDNMECPNNLCCSKDGFCGLGNKYCSTGCQSGACSESMRCGWQNSNATCPNNQCCSWDGYCGLGDWFCRNDKCQSGPCHYDIKCGQLLPDPNPYGIRMECPNNLCCNKDGFCGLGEEYCSNSTQVGCQSGACYDDKITIGKQRCGKRDIPNGSPGNGKTCLNKRCCSYAGFCGTNGQYCTGGCQKDYGTCYTSVLGSFISLDALLGCTRP</sequence>
<dbReference type="EMBL" id="CM000883">
    <property type="protein sequence ID" value="PNT62930.1"/>
    <property type="molecule type" value="Genomic_DNA"/>
</dbReference>
<evidence type="ECO:0000256" key="1">
    <source>
        <dbReference type="ARBA" id="ARBA00022669"/>
    </source>
</evidence>
<dbReference type="Proteomes" id="UP000008810">
    <property type="component" value="Chromosome 4"/>
</dbReference>
<feature type="disulfide bond" evidence="6">
    <location>
        <begin position="198"/>
        <end position="210"/>
    </location>
</feature>
<keyword evidence="4 6" id="KW-1015">Disulfide bond</keyword>
<accession>A0A2K2CLM4</accession>
<feature type="disulfide bond" evidence="6">
    <location>
        <begin position="78"/>
        <end position="93"/>
    </location>
</feature>
<dbReference type="STRING" id="15368.A0A2K2CLM4"/>
<proteinExistence type="predicted"/>
<feature type="disulfide bond" evidence="6">
    <location>
        <begin position="44"/>
        <end position="56"/>
    </location>
</feature>
<dbReference type="CDD" id="cd00035">
    <property type="entry name" value="ChtBD1"/>
    <property type="match status" value="1"/>
</dbReference>
<feature type="domain" description="Chitin-binding type-1" evidence="8">
    <location>
        <begin position="119"/>
        <end position="172"/>
    </location>
</feature>
<dbReference type="GO" id="GO:0030246">
    <property type="term" value="F:carbohydrate binding"/>
    <property type="evidence" value="ECO:0007669"/>
    <property type="project" value="UniProtKB-KW"/>
</dbReference>
<evidence type="ECO:0000256" key="2">
    <source>
        <dbReference type="ARBA" id="ARBA00022734"/>
    </source>
</evidence>
<dbReference type="PANTHER" id="PTHR47849">
    <property type="entry name" value="CHITIN-BINDING LECTIN 1"/>
    <property type="match status" value="1"/>
</dbReference>
<dbReference type="SMART" id="SM00270">
    <property type="entry name" value="ChtBD1"/>
    <property type="match status" value="4"/>
</dbReference>
<dbReference type="PANTHER" id="PTHR47849:SF13">
    <property type="entry name" value="AGGLUTININ ISOLECTIN 1"/>
    <property type="match status" value="1"/>
</dbReference>
<keyword evidence="5" id="KW-0873">Pyrrolidone carboxylic acid</keyword>
<keyword evidence="1 6" id="KW-0147">Chitin-binding</keyword>
<feature type="domain" description="Chitin-binding type-1" evidence="8">
    <location>
        <begin position="75"/>
        <end position="118"/>
    </location>
</feature>
<keyword evidence="11" id="KW-1185">Reference proteome</keyword>
<evidence type="ECO:0000256" key="6">
    <source>
        <dbReference type="PROSITE-ProRule" id="PRU00261"/>
    </source>
</evidence>
<dbReference type="PROSITE" id="PS50941">
    <property type="entry name" value="CHIT_BIND_I_2"/>
    <property type="match status" value="4"/>
</dbReference>
<keyword evidence="2" id="KW-0430">Lectin</keyword>
<dbReference type="Gene3D" id="3.30.60.10">
    <property type="entry name" value="Endochitinase-like"/>
    <property type="match status" value="4"/>
</dbReference>
<dbReference type="EnsemblPlants" id="PNT62930">
    <property type="protein sequence ID" value="PNT62930"/>
    <property type="gene ID" value="BRADI_4g09690v3"/>
</dbReference>
<feature type="disulfide bond" evidence="6">
    <location>
        <begin position="138"/>
        <end position="150"/>
    </location>
</feature>
<dbReference type="KEGG" id="bdi:100835133"/>
<feature type="signal peptide" evidence="7">
    <location>
        <begin position="1"/>
        <end position="18"/>
    </location>
</feature>
<dbReference type="SUPFAM" id="SSF57016">
    <property type="entry name" value="Plant lectins/antimicrobial peptides"/>
    <property type="match status" value="4"/>
</dbReference>
<evidence type="ECO:0000313" key="9">
    <source>
        <dbReference type="EMBL" id="PNT62930.1"/>
    </source>
</evidence>
<dbReference type="InterPro" id="IPR036861">
    <property type="entry name" value="Endochitinase-like_sf"/>
</dbReference>
<comment type="caution">
    <text evidence="6">Lacks conserved residue(s) required for the propagation of feature annotation.</text>
</comment>
<evidence type="ECO:0000256" key="5">
    <source>
        <dbReference type="ARBA" id="ARBA00023283"/>
    </source>
</evidence>
<dbReference type="GO" id="GO:0008061">
    <property type="term" value="F:chitin binding"/>
    <property type="evidence" value="ECO:0007669"/>
    <property type="project" value="UniProtKB-UniRule"/>
</dbReference>
<keyword evidence="3" id="KW-0677">Repeat</keyword>
<feature type="disulfide bond" evidence="6">
    <location>
        <begin position="203"/>
        <end position="217"/>
    </location>
</feature>